<dbReference type="SUPFAM" id="SSF51905">
    <property type="entry name" value="FAD/NAD(P)-binding domain"/>
    <property type="match status" value="1"/>
</dbReference>
<feature type="domain" description="Pyridine nucleotide-disulphide oxidoreductase dimerisation" evidence="6">
    <location>
        <begin position="334"/>
        <end position="432"/>
    </location>
</feature>
<keyword evidence="9" id="KW-1185">Reference proteome</keyword>
<keyword evidence="4" id="KW-0547">Nucleotide-binding</keyword>
<evidence type="ECO:0000256" key="3">
    <source>
        <dbReference type="ARBA" id="ARBA00022827"/>
    </source>
</evidence>
<dbReference type="GO" id="GO:0000166">
    <property type="term" value="F:nucleotide binding"/>
    <property type="evidence" value="ECO:0007669"/>
    <property type="project" value="UniProtKB-KW"/>
</dbReference>
<dbReference type="EMBL" id="NGMO01000001">
    <property type="protein sequence ID" value="OTP12097.1"/>
    <property type="molecule type" value="Genomic_DNA"/>
</dbReference>
<dbReference type="Gene3D" id="3.50.50.60">
    <property type="entry name" value="FAD/NAD(P)-binding domain"/>
    <property type="match status" value="2"/>
</dbReference>
<keyword evidence="4" id="KW-0520">NAD</keyword>
<dbReference type="InterPro" id="IPR001100">
    <property type="entry name" value="Pyr_nuc-diS_OxRdtase"/>
</dbReference>
<dbReference type="AlphaFoldDB" id="A0A2C9XQU4"/>
<feature type="binding site" evidence="4">
    <location>
        <position position="257"/>
    </location>
    <ligand>
        <name>NAD(+)</name>
        <dbReference type="ChEBI" id="CHEBI:57540"/>
    </ligand>
</feature>
<evidence type="ECO:0000256" key="1">
    <source>
        <dbReference type="ARBA" id="ARBA00007532"/>
    </source>
</evidence>
<sequence length="440" mass="49048">MKEYDVIIIGSGVAGLSAAYPLRQAGKSVLIVEEDLWGGTCPNRGCDPKKILLSGVEAQRKVSQLIGKGFNSVPSIEWEKLQAFKRTFTDPVSENRQQALAQAGIDYKTGTAQFLNENEIELNGQLFKAEKFVIATGQRPSILQIEGKEYLKTSADFLSLDHLPEKIIFIGGGYVAFELATIAHAAGSQVTIIHHNTHPLKEFNEPLVQELVKQMEEFGIMFEWNIETKKIQPKGTQFQLITEDREYQADAIICSTGRQPNIASLNLDKANVATEKSGIRVSSTMQTSNPAIYACGDVVAKKQPKLTPVATFEGTYVANHILQPTINKITYPLIPTIVYASPKLAKVGITKEKDEGSYRTESIDLTNWFTYHRRNDPMAKAELLFDQENYLVGATVLSESADELINDLMLMINQQLRAKDLNQFIFGYPTMMSDIPYLMK</sequence>
<evidence type="ECO:0000256" key="2">
    <source>
        <dbReference type="ARBA" id="ARBA00022630"/>
    </source>
</evidence>
<dbReference type="SUPFAM" id="SSF55424">
    <property type="entry name" value="FAD/NAD-linked reductases, dimerisation (C-terminal) domain"/>
    <property type="match status" value="1"/>
</dbReference>
<proteinExistence type="inferred from homology"/>
<evidence type="ECO:0000256" key="4">
    <source>
        <dbReference type="PIRSR" id="PIRSR000350-3"/>
    </source>
</evidence>
<dbReference type="InterPro" id="IPR023753">
    <property type="entry name" value="FAD/NAD-binding_dom"/>
</dbReference>
<dbReference type="InterPro" id="IPR004099">
    <property type="entry name" value="Pyr_nucl-diS_OxRdtase_dimer"/>
</dbReference>
<dbReference type="PIRSF" id="PIRSF000350">
    <property type="entry name" value="Mercury_reductase_MerA"/>
    <property type="match status" value="1"/>
</dbReference>
<dbReference type="Pfam" id="PF07992">
    <property type="entry name" value="Pyr_redox_2"/>
    <property type="match status" value="1"/>
</dbReference>
<protein>
    <recommendedName>
        <fullName evidence="10">Pyridine nucleotide-disulfide oxidoreductase</fullName>
    </recommendedName>
</protein>
<dbReference type="PRINTS" id="PR00411">
    <property type="entry name" value="PNDRDTASEI"/>
</dbReference>
<dbReference type="STRING" id="1987383.A5844_000313"/>
<dbReference type="PANTHER" id="PTHR43014:SF5">
    <property type="entry name" value="GLUTATHIONE REDUCTASE (NADPH)"/>
    <property type="match status" value="1"/>
</dbReference>
<dbReference type="InterPro" id="IPR036188">
    <property type="entry name" value="FAD/NAD-bd_sf"/>
</dbReference>
<comment type="caution">
    <text evidence="8">The sequence shown here is derived from an EMBL/GenBank/DDBJ whole genome shotgun (WGS) entry which is preliminary data.</text>
</comment>
<feature type="binding site" evidence="4">
    <location>
        <position position="297"/>
    </location>
    <ligand>
        <name>FAD</name>
        <dbReference type="ChEBI" id="CHEBI:57692"/>
    </ligand>
</feature>
<dbReference type="PANTHER" id="PTHR43014">
    <property type="entry name" value="MERCURIC REDUCTASE"/>
    <property type="match status" value="1"/>
</dbReference>
<feature type="disulfide bond" description="Redox-active" evidence="5">
    <location>
        <begin position="41"/>
        <end position="46"/>
    </location>
</feature>
<reference evidence="8 9" key="1">
    <citation type="submission" date="2017-05" db="EMBL/GenBank/DDBJ databases">
        <title>The Genome Sequence of Enterococcus sp. 10A9_DIV0425.</title>
        <authorList>
            <consortium name="The Broad Institute Genomics Platform"/>
            <consortium name="The Broad Institute Genomic Center for Infectious Diseases"/>
            <person name="Earl A."/>
            <person name="Manson A."/>
            <person name="Schwartman J."/>
            <person name="Gilmore M."/>
            <person name="Abouelleil A."/>
            <person name="Cao P."/>
            <person name="Chapman S."/>
            <person name="Cusick C."/>
            <person name="Shea T."/>
            <person name="Young S."/>
            <person name="Neafsey D."/>
            <person name="Nusbaum C."/>
            <person name="Birren B."/>
        </authorList>
    </citation>
    <scope>NUCLEOTIDE SEQUENCE [LARGE SCALE GENOMIC DNA]</scope>
    <source>
        <strain evidence="8 9">10A9_DIV0425</strain>
    </source>
</reference>
<name>A0A2C9XQU4_9ENTE</name>
<accession>A0A2C9XQU4</accession>
<evidence type="ECO:0000259" key="7">
    <source>
        <dbReference type="Pfam" id="PF07992"/>
    </source>
</evidence>
<organism evidence="8 9">
    <name type="scientific">Candidatus Enterococcus wittei</name>
    <dbReference type="NCBI Taxonomy" id="1987383"/>
    <lineage>
        <taxon>Bacteria</taxon>
        <taxon>Bacillati</taxon>
        <taxon>Bacillota</taxon>
        <taxon>Bacilli</taxon>
        <taxon>Lactobacillales</taxon>
        <taxon>Enterococcaceae</taxon>
        <taxon>Enterococcus</taxon>
    </lineage>
</organism>
<feature type="domain" description="FAD/NAD(P)-binding" evidence="7">
    <location>
        <begin position="4"/>
        <end position="314"/>
    </location>
</feature>
<evidence type="ECO:0000256" key="5">
    <source>
        <dbReference type="PIRSR" id="PIRSR000350-4"/>
    </source>
</evidence>
<dbReference type="Proteomes" id="UP000194933">
    <property type="component" value="Unassembled WGS sequence"/>
</dbReference>
<dbReference type="Gene3D" id="3.30.390.30">
    <property type="match status" value="1"/>
</dbReference>
<evidence type="ECO:0008006" key="10">
    <source>
        <dbReference type="Google" id="ProtNLM"/>
    </source>
</evidence>
<feature type="binding site" evidence="4">
    <location>
        <begin position="171"/>
        <end position="178"/>
    </location>
    <ligand>
        <name>NAD(+)</name>
        <dbReference type="ChEBI" id="CHEBI:57540"/>
    </ligand>
</feature>
<feature type="binding site" evidence="4">
    <location>
        <position position="50"/>
    </location>
    <ligand>
        <name>FAD</name>
        <dbReference type="ChEBI" id="CHEBI:57692"/>
    </ligand>
</feature>
<dbReference type="GO" id="GO:0016491">
    <property type="term" value="F:oxidoreductase activity"/>
    <property type="evidence" value="ECO:0007669"/>
    <property type="project" value="InterPro"/>
</dbReference>
<evidence type="ECO:0000259" key="6">
    <source>
        <dbReference type="Pfam" id="PF02852"/>
    </source>
</evidence>
<evidence type="ECO:0000313" key="8">
    <source>
        <dbReference type="EMBL" id="OTP12097.1"/>
    </source>
</evidence>
<comment type="similarity">
    <text evidence="1">Belongs to the class-I pyridine nucleotide-disulfide oxidoreductase family.</text>
</comment>
<dbReference type="InterPro" id="IPR016156">
    <property type="entry name" value="FAD/NAD-linked_Rdtase_dimer_sf"/>
</dbReference>
<gene>
    <name evidence="8" type="ORF">A5844_000313</name>
</gene>
<keyword evidence="2" id="KW-0285">Flavoprotein</keyword>
<dbReference type="Pfam" id="PF02852">
    <property type="entry name" value="Pyr_redox_dim"/>
    <property type="match status" value="1"/>
</dbReference>
<keyword evidence="3 4" id="KW-0274">FAD</keyword>
<dbReference type="RefSeq" id="WP_086283310.1">
    <property type="nucleotide sequence ID" value="NZ_NGMO01000001.1"/>
</dbReference>
<comment type="cofactor">
    <cofactor evidence="4">
        <name>FAD</name>
        <dbReference type="ChEBI" id="CHEBI:57692"/>
    </cofactor>
    <text evidence="4">Binds 1 FAD per subunit.</text>
</comment>
<evidence type="ECO:0000313" key="9">
    <source>
        <dbReference type="Proteomes" id="UP000194933"/>
    </source>
</evidence>
<dbReference type="PRINTS" id="PR00368">
    <property type="entry name" value="FADPNR"/>
</dbReference>